<dbReference type="EMBL" id="ML995483">
    <property type="protein sequence ID" value="KAF2142881.1"/>
    <property type="molecule type" value="Genomic_DNA"/>
</dbReference>
<feature type="compositionally biased region" description="Basic and acidic residues" evidence="1">
    <location>
        <begin position="173"/>
        <end position="182"/>
    </location>
</feature>
<dbReference type="GeneID" id="54302624"/>
<feature type="compositionally biased region" description="Polar residues" evidence="1">
    <location>
        <begin position="66"/>
        <end position="79"/>
    </location>
</feature>
<evidence type="ECO:0000313" key="2">
    <source>
        <dbReference type="EMBL" id="KAF2142881.1"/>
    </source>
</evidence>
<feature type="region of interest" description="Disordered" evidence="1">
    <location>
        <begin position="415"/>
        <end position="449"/>
    </location>
</feature>
<feature type="compositionally biased region" description="Basic and acidic residues" evidence="1">
    <location>
        <begin position="133"/>
        <end position="145"/>
    </location>
</feature>
<feature type="region of interest" description="Disordered" evidence="1">
    <location>
        <begin position="56"/>
        <end position="185"/>
    </location>
</feature>
<sequence>MSDTTPKMRGDNNTRADMLKRMGSQTTLGQRVQLSGALQREILDDEIVDLATILKDAPPMPDLPASFTSQTSPEVSQAPKTPENLPSAPVNNGKNKKKRKSKSKSKLKGSDPSSTETEEIKEGLQSWKFMNKKARDPPVTKDEKSSPTGTESFEMLSAPTSEISDYFDTGLQQKEEKEKSESEDSALEAIRLKLRQQLANTGGFCYNSKYEFAHLRTAPPPEKPAPPAPPAPTNTEVETEPEGMKTPTNKGKEAPAAQGSSPIGLGLDMSAPSTAKDTPSMGLSGLSLSFDDTSSPPDGPADEQSSPTRFLQPTKPIEVSPMTLFPPYRFSQESTTPKQLLADPIHPYADLWAKFSKPTEFRLSEDPENHAAYMKIRNELIECWMVATGQKNAPPEVLRVLSGMLLEEEKLRMQKKASMPPSEPVSAINSPTNAGPSFTGASTNSRGRNISRKLNRTFNELQRTPGSGVQSTINTPPSKSASFPVETSVVHGGPSPRINTTRKVSNAAERPRLAMTPQTPMSGSFYIPSPPTTFSDSTKASKSAPLSQLPFEKGKTLKTKRSFSFASINKNKDKSTPTLSATSMFFKKSKSSRSGSITSEESLLNKHIDDLLYAVNAWYTTGGQKSQENPITLLAQMALKVAQSVLDQANTRFSSYLYPGGTDDEDGEERMSVVQENMTRQIESLLIRCSMDETRVRTYQPSPPKPVFSHDYLQAGYECTWAVRFCEWTEEQEELRRFIDQEENKILYGTSGTSGTTESFRKPDRTKELMEKLSWVTYSSQPDYAVNISVEEAEQRLQHMRAENHEQDDVWMKCEEQLCKLTGLISSI</sequence>
<proteinExistence type="predicted"/>
<feature type="compositionally biased region" description="Basic and acidic residues" evidence="1">
    <location>
        <begin position="1"/>
        <end position="20"/>
    </location>
</feature>
<organism evidence="2 3">
    <name type="scientific">Aplosporella prunicola CBS 121167</name>
    <dbReference type="NCBI Taxonomy" id="1176127"/>
    <lineage>
        <taxon>Eukaryota</taxon>
        <taxon>Fungi</taxon>
        <taxon>Dikarya</taxon>
        <taxon>Ascomycota</taxon>
        <taxon>Pezizomycotina</taxon>
        <taxon>Dothideomycetes</taxon>
        <taxon>Dothideomycetes incertae sedis</taxon>
        <taxon>Botryosphaeriales</taxon>
        <taxon>Aplosporellaceae</taxon>
        <taxon>Aplosporella</taxon>
    </lineage>
</organism>
<feature type="region of interest" description="Disordered" evidence="1">
    <location>
        <begin position="1"/>
        <end position="27"/>
    </location>
</feature>
<dbReference type="Proteomes" id="UP000799438">
    <property type="component" value="Unassembled WGS sequence"/>
</dbReference>
<protein>
    <submittedName>
        <fullName evidence="2">Uncharacterized protein</fullName>
    </submittedName>
</protein>
<gene>
    <name evidence="2" type="ORF">K452DRAFT_331445</name>
</gene>
<feature type="compositionally biased region" description="Polar residues" evidence="1">
    <location>
        <begin position="286"/>
        <end position="296"/>
    </location>
</feature>
<evidence type="ECO:0000256" key="1">
    <source>
        <dbReference type="SAM" id="MobiDB-lite"/>
    </source>
</evidence>
<keyword evidence="3" id="KW-1185">Reference proteome</keyword>
<feature type="region of interest" description="Disordered" evidence="1">
    <location>
        <begin position="461"/>
        <end position="506"/>
    </location>
</feature>
<feature type="compositionally biased region" description="Polar residues" evidence="1">
    <location>
        <begin position="461"/>
        <end position="481"/>
    </location>
</feature>
<reference evidence="2" key="1">
    <citation type="journal article" date="2020" name="Stud. Mycol.">
        <title>101 Dothideomycetes genomes: a test case for predicting lifestyles and emergence of pathogens.</title>
        <authorList>
            <person name="Haridas S."/>
            <person name="Albert R."/>
            <person name="Binder M."/>
            <person name="Bloem J."/>
            <person name="Labutti K."/>
            <person name="Salamov A."/>
            <person name="Andreopoulos B."/>
            <person name="Baker S."/>
            <person name="Barry K."/>
            <person name="Bills G."/>
            <person name="Bluhm B."/>
            <person name="Cannon C."/>
            <person name="Castanera R."/>
            <person name="Culley D."/>
            <person name="Daum C."/>
            <person name="Ezra D."/>
            <person name="Gonzalez J."/>
            <person name="Henrissat B."/>
            <person name="Kuo A."/>
            <person name="Liang C."/>
            <person name="Lipzen A."/>
            <person name="Lutzoni F."/>
            <person name="Magnuson J."/>
            <person name="Mondo S."/>
            <person name="Nolan M."/>
            <person name="Ohm R."/>
            <person name="Pangilinan J."/>
            <person name="Park H.-J."/>
            <person name="Ramirez L."/>
            <person name="Alfaro M."/>
            <person name="Sun H."/>
            <person name="Tritt A."/>
            <person name="Yoshinaga Y."/>
            <person name="Zwiers L.-H."/>
            <person name="Turgeon B."/>
            <person name="Goodwin S."/>
            <person name="Spatafora J."/>
            <person name="Crous P."/>
            <person name="Grigoriev I."/>
        </authorList>
    </citation>
    <scope>NUCLEOTIDE SEQUENCE</scope>
    <source>
        <strain evidence="2">CBS 121167</strain>
    </source>
</reference>
<feature type="compositionally biased region" description="Basic residues" evidence="1">
    <location>
        <begin position="94"/>
        <end position="107"/>
    </location>
</feature>
<evidence type="ECO:0000313" key="3">
    <source>
        <dbReference type="Proteomes" id="UP000799438"/>
    </source>
</evidence>
<feature type="compositionally biased region" description="Polar residues" evidence="1">
    <location>
        <begin position="427"/>
        <end position="448"/>
    </location>
</feature>
<name>A0A6A6BJZ9_9PEZI</name>
<feature type="region of interest" description="Disordered" evidence="1">
    <location>
        <begin position="216"/>
        <end position="315"/>
    </location>
</feature>
<dbReference type="AlphaFoldDB" id="A0A6A6BJZ9"/>
<accession>A0A6A6BJZ9</accession>
<dbReference type="RefSeq" id="XP_033398593.1">
    <property type="nucleotide sequence ID" value="XM_033545128.1"/>
</dbReference>
<feature type="compositionally biased region" description="Pro residues" evidence="1">
    <location>
        <begin position="218"/>
        <end position="232"/>
    </location>
</feature>